<name>M3TBN1_GORML</name>
<comment type="caution">
    <text evidence="1">The sequence shown here is derived from an EMBL/GenBank/DDBJ whole genome shotgun (WGS) entry which is preliminary data.</text>
</comment>
<dbReference type="Proteomes" id="UP000035009">
    <property type="component" value="Unassembled WGS sequence"/>
</dbReference>
<reference evidence="1 2" key="1">
    <citation type="submission" date="2013-02" db="EMBL/GenBank/DDBJ databases">
        <title>Whole genome shotgun sequence of Gordonia malaquae NBRC 108250.</title>
        <authorList>
            <person name="Yoshida I."/>
            <person name="Hosoyama A."/>
            <person name="Tsuchikane K."/>
            <person name="Ando Y."/>
            <person name="Baba S."/>
            <person name="Ohji S."/>
            <person name="Hamada M."/>
            <person name="Tamura T."/>
            <person name="Yamazoe A."/>
            <person name="Yamazaki S."/>
            <person name="Fujita N."/>
        </authorList>
    </citation>
    <scope>NUCLEOTIDE SEQUENCE [LARGE SCALE GENOMIC DNA]</scope>
    <source>
        <strain evidence="1 2">NBRC 108250</strain>
    </source>
</reference>
<sequence>MSDQPAEKRIAVTVTSDQAQRLRALGAQTTLSTGLLSRALIEYALDRADDPGSKDAVLEYVTAVREADRARRRAVGARVMTERHSAKKKET</sequence>
<evidence type="ECO:0000313" key="2">
    <source>
        <dbReference type="Proteomes" id="UP000035009"/>
    </source>
</evidence>
<dbReference type="AlphaFoldDB" id="M3TBN1"/>
<dbReference type="EMBL" id="BAOP01000004">
    <property type="protein sequence ID" value="GAC78776.1"/>
    <property type="molecule type" value="Genomic_DNA"/>
</dbReference>
<evidence type="ECO:0000313" key="1">
    <source>
        <dbReference type="EMBL" id="GAC78776.1"/>
    </source>
</evidence>
<dbReference type="STRING" id="410332.SAMN04488550_2904"/>
<dbReference type="RefSeq" id="WP_008376907.1">
    <property type="nucleotide sequence ID" value="NZ_BAOP01000004.1"/>
</dbReference>
<keyword evidence="2" id="KW-1185">Reference proteome</keyword>
<protein>
    <submittedName>
        <fullName evidence="1">Uncharacterized protein</fullName>
    </submittedName>
</protein>
<accession>M3TBN1</accession>
<organism evidence="1 2">
    <name type="scientific">Gordonia malaquae NBRC 108250</name>
    <dbReference type="NCBI Taxonomy" id="1223542"/>
    <lineage>
        <taxon>Bacteria</taxon>
        <taxon>Bacillati</taxon>
        <taxon>Actinomycetota</taxon>
        <taxon>Actinomycetes</taxon>
        <taxon>Mycobacteriales</taxon>
        <taxon>Gordoniaceae</taxon>
        <taxon>Gordonia</taxon>
    </lineage>
</organism>
<gene>
    <name evidence="1" type="ORF">GM1_004_02210</name>
</gene>
<proteinExistence type="predicted"/>